<evidence type="ECO:0000313" key="4">
    <source>
        <dbReference type="Proteomes" id="UP000309133"/>
    </source>
</evidence>
<evidence type="ECO:0000313" key="3">
    <source>
        <dbReference type="EMBL" id="THG32893.1"/>
    </source>
</evidence>
<dbReference type="GO" id="GO:0047372">
    <property type="term" value="F:monoacylglycerol lipase activity"/>
    <property type="evidence" value="ECO:0007669"/>
    <property type="project" value="TreeGrafter"/>
</dbReference>
<dbReference type="OrthoDB" id="9769541at2"/>
<dbReference type="PANTHER" id="PTHR43798:SF33">
    <property type="entry name" value="HYDROLASE, PUTATIVE (AFU_ORTHOLOGUE AFUA_2G14860)-RELATED"/>
    <property type="match status" value="1"/>
</dbReference>
<dbReference type="InterPro" id="IPR000639">
    <property type="entry name" value="Epox_hydrolase-like"/>
</dbReference>
<reference evidence="3 4" key="1">
    <citation type="submission" date="2019-04" db="EMBL/GenBank/DDBJ databases">
        <authorList>
            <person name="Jiang L."/>
        </authorList>
    </citation>
    <scope>NUCLEOTIDE SEQUENCE [LARGE SCALE GENOMIC DNA]</scope>
    <source>
        <strain evidence="3 4">YIM 131853</strain>
    </source>
</reference>
<organism evidence="3 4">
    <name type="scientific">Naasia lichenicola</name>
    <dbReference type="NCBI Taxonomy" id="2565933"/>
    <lineage>
        <taxon>Bacteria</taxon>
        <taxon>Bacillati</taxon>
        <taxon>Actinomycetota</taxon>
        <taxon>Actinomycetes</taxon>
        <taxon>Micrococcales</taxon>
        <taxon>Microbacteriaceae</taxon>
        <taxon>Naasia</taxon>
    </lineage>
</organism>
<dbReference type="PRINTS" id="PR00412">
    <property type="entry name" value="EPOXHYDRLASE"/>
</dbReference>
<evidence type="ECO:0000259" key="2">
    <source>
        <dbReference type="Pfam" id="PF00561"/>
    </source>
</evidence>
<dbReference type="InterPro" id="IPR000073">
    <property type="entry name" value="AB_hydrolase_1"/>
</dbReference>
<comment type="caution">
    <text evidence="3">The sequence shown here is derived from an EMBL/GenBank/DDBJ whole genome shotgun (WGS) entry which is preliminary data.</text>
</comment>
<dbReference type="InterPro" id="IPR029058">
    <property type="entry name" value="AB_hydrolase_fold"/>
</dbReference>
<gene>
    <name evidence="3" type="ORF">E6C64_00500</name>
</gene>
<dbReference type="Pfam" id="PF00561">
    <property type="entry name" value="Abhydrolase_1"/>
    <property type="match status" value="1"/>
</dbReference>
<dbReference type="Gene3D" id="3.40.50.1820">
    <property type="entry name" value="alpha/beta hydrolase"/>
    <property type="match status" value="1"/>
</dbReference>
<feature type="compositionally biased region" description="Low complexity" evidence="1">
    <location>
        <begin position="11"/>
        <end position="21"/>
    </location>
</feature>
<proteinExistence type="predicted"/>
<dbReference type="PANTHER" id="PTHR43798">
    <property type="entry name" value="MONOACYLGLYCEROL LIPASE"/>
    <property type="match status" value="1"/>
</dbReference>
<evidence type="ECO:0000256" key="1">
    <source>
        <dbReference type="SAM" id="MobiDB-lite"/>
    </source>
</evidence>
<dbReference type="Proteomes" id="UP000309133">
    <property type="component" value="Unassembled WGS sequence"/>
</dbReference>
<keyword evidence="3" id="KW-0378">Hydrolase</keyword>
<dbReference type="GO" id="GO:0016020">
    <property type="term" value="C:membrane"/>
    <property type="evidence" value="ECO:0007669"/>
    <property type="project" value="TreeGrafter"/>
</dbReference>
<dbReference type="EMBL" id="SSSM01000001">
    <property type="protein sequence ID" value="THG32893.1"/>
    <property type="molecule type" value="Genomic_DNA"/>
</dbReference>
<dbReference type="RefSeq" id="WP_136425674.1">
    <property type="nucleotide sequence ID" value="NZ_SSSM01000001.1"/>
</dbReference>
<dbReference type="SUPFAM" id="SSF53474">
    <property type="entry name" value="alpha/beta-Hydrolases"/>
    <property type="match status" value="1"/>
</dbReference>
<protein>
    <submittedName>
        <fullName evidence="3">Alpha/beta hydrolase</fullName>
    </submittedName>
</protein>
<feature type="domain" description="AB hydrolase-1" evidence="2">
    <location>
        <begin position="32"/>
        <end position="141"/>
    </location>
</feature>
<dbReference type="AlphaFoldDB" id="A0A4S4FQL9"/>
<dbReference type="InterPro" id="IPR050266">
    <property type="entry name" value="AB_hydrolase_sf"/>
</dbReference>
<dbReference type="PRINTS" id="PR00111">
    <property type="entry name" value="ABHYDROLASE"/>
</dbReference>
<sequence>MNTRLTPDAWPMPRSSSPTRMRSVRDSGGTGPVIVLLHGFLASSGYWNRLEPHLVASGYRVIAVDLLGFGLAPKPQRSRYGYPEHVAYIDSVVARLGLRQPFLLVGHSMGALIAARYALEHEQRVEALVLLNPPLYRDAQEARAVLRRTGRVYRFLLDSRFRQFGWSLLPTITFFRISRHSLRSRELSLRNVIERSGIDDDLARLGTRTLLLVGLRDRPEYGVNLRSWARNSQVTVLTADVSHHSPVMRPRQVADAVDAFARGA</sequence>
<accession>A0A4S4FQL9</accession>
<feature type="region of interest" description="Disordered" evidence="1">
    <location>
        <begin position="1"/>
        <end position="26"/>
    </location>
</feature>
<name>A0A4S4FQL9_9MICO</name>
<dbReference type="GO" id="GO:0046464">
    <property type="term" value="P:acylglycerol catabolic process"/>
    <property type="evidence" value="ECO:0007669"/>
    <property type="project" value="TreeGrafter"/>
</dbReference>
<keyword evidence="4" id="KW-1185">Reference proteome</keyword>